<reference evidence="1 2" key="1">
    <citation type="journal article" date="2014" name="Mol. Ecol.">
        <title>Evolution of Synechococcus.</title>
        <authorList>
            <person name="Dvorak P."/>
            <person name="Casamatta D."/>
            <person name="Hasler P."/>
            <person name="Poulickova A."/>
            <person name="Ondrej V."/>
            <person name="Sanges R."/>
        </authorList>
    </citation>
    <scope>NUCLEOTIDE SEQUENCE [LARGE SCALE GENOMIC DNA]</scope>
    <source>
        <strain evidence="1 2">CAUP A 1101</strain>
    </source>
</reference>
<protein>
    <submittedName>
        <fullName evidence="1">Uncharacterized protein</fullName>
    </submittedName>
</protein>
<dbReference type="STRING" id="1497020.DO97_04265"/>
<dbReference type="AlphaFoldDB" id="A0A098TM24"/>
<evidence type="ECO:0000313" key="2">
    <source>
        <dbReference type="Proteomes" id="UP000030170"/>
    </source>
</evidence>
<comment type="caution">
    <text evidence="1">The sequence shown here is derived from an EMBL/GenBank/DDBJ whole genome shotgun (WGS) entry which is preliminary data.</text>
</comment>
<gene>
    <name evidence="1" type="ORF">DO97_04265</name>
</gene>
<proteinExistence type="predicted"/>
<evidence type="ECO:0000313" key="1">
    <source>
        <dbReference type="EMBL" id="KGF72917.1"/>
    </source>
</evidence>
<organism evidence="1 2">
    <name type="scientific">Neosynechococcus sphagnicola sy1</name>
    <dbReference type="NCBI Taxonomy" id="1497020"/>
    <lineage>
        <taxon>Bacteria</taxon>
        <taxon>Bacillati</taxon>
        <taxon>Cyanobacteriota</taxon>
        <taxon>Cyanophyceae</taxon>
        <taxon>Neosynechococcales</taxon>
        <taxon>Neosynechococcaceae</taxon>
        <taxon>Neosynechococcus</taxon>
    </lineage>
</organism>
<sequence>MQLLEQQQTTNTHHLEAAESGYFLGIEEEYAVGYLLLKEDPKISPSVELLDGQKLIAVMPTIKQAQKARCGVNRIYNSSFNQDIDNWNLVVSGEESHHLGVRLSDTWNLTNGSTAFIHQNSSSSQGFADLIYQDPEEGEFLRIREFYEYQFSGYFGLHRCNGSLQVEWFDAHKNSLKIDTQFIETKLLGGADLSAYFKSINLLIAPKSAAFARLSLRKNATKKREDDSFCFLHGCFLVKCLKLLWSGVNPPSDCLGTQV</sequence>
<dbReference type="Proteomes" id="UP000030170">
    <property type="component" value="Unassembled WGS sequence"/>
</dbReference>
<name>A0A098TM24_9CYAN</name>
<accession>A0A098TM24</accession>
<dbReference type="EMBL" id="JJML01000017">
    <property type="protein sequence ID" value="KGF72917.1"/>
    <property type="molecule type" value="Genomic_DNA"/>
</dbReference>
<keyword evidence="2" id="KW-1185">Reference proteome</keyword>